<dbReference type="EMBL" id="CP000667">
    <property type="protein sequence ID" value="ABP54733.1"/>
    <property type="molecule type" value="Genomic_DNA"/>
</dbReference>
<reference evidence="3" key="1">
    <citation type="journal article" date="2007" name="Proc. Natl. Acad. Sci. U.S.A.">
        <title>Genome sequencing reveals complex secondary metabolome in the marine actinomycete Salinispora tropica.</title>
        <authorList>
            <person name="Udwary D.W."/>
            <person name="Zeigler L."/>
            <person name="Asolkar R.N."/>
            <person name="Singan V."/>
            <person name="Lapidus A."/>
            <person name="Fenical W."/>
            <person name="Jensen P.R."/>
            <person name="Moore B.S."/>
        </authorList>
    </citation>
    <scope>NUCLEOTIDE SEQUENCE [LARGE SCALE GENOMIC DNA]</scope>
    <source>
        <strain evidence="3">ATCC BAA-916 / DSM 44818 / CNB-440</strain>
    </source>
</reference>
<accession>A4X783</accession>
<organism evidence="2 3">
    <name type="scientific">Salinispora tropica (strain ATCC BAA-916 / DSM 44818 / JCM 13857 / NBRC 105044 / CNB-440)</name>
    <dbReference type="NCBI Taxonomy" id="369723"/>
    <lineage>
        <taxon>Bacteria</taxon>
        <taxon>Bacillati</taxon>
        <taxon>Actinomycetota</taxon>
        <taxon>Actinomycetes</taxon>
        <taxon>Micromonosporales</taxon>
        <taxon>Micromonosporaceae</taxon>
        <taxon>Salinispora</taxon>
    </lineage>
</organism>
<proteinExistence type="predicted"/>
<protein>
    <submittedName>
        <fullName evidence="2">Uncharacterized protein</fullName>
    </submittedName>
</protein>
<dbReference type="KEGG" id="stp:Strop_2283"/>
<dbReference type="HOGENOM" id="CLU_2048097_0_0_11"/>
<dbReference type="Proteomes" id="UP000000235">
    <property type="component" value="Chromosome"/>
</dbReference>
<gene>
    <name evidence="2" type="ordered locus">Strop_2283</name>
</gene>
<evidence type="ECO:0000313" key="2">
    <source>
        <dbReference type="EMBL" id="ABP54733.1"/>
    </source>
</evidence>
<evidence type="ECO:0000313" key="3">
    <source>
        <dbReference type="Proteomes" id="UP000000235"/>
    </source>
</evidence>
<dbReference type="AlphaFoldDB" id="A4X783"/>
<keyword evidence="3" id="KW-1185">Reference proteome</keyword>
<evidence type="ECO:0000256" key="1">
    <source>
        <dbReference type="SAM" id="MobiDB-lite"/>
    </source>
</evidence>
<feature type="compositionally biased region" description="Pro residues" evidence="1">
    <location>
        <begin position="17"/>
        <end position="26"/>
    </location>
</feature>
<name>A4X783_SALTO</name>
<sequence length="120" mass="12292">MPHRLTLPRMGARGPGPTAPSSPPPTVAGAVPAYRIVLDGLPEIHTRVVASRDLLMAAVKGDPQVRLDGVVNGDLTVTSSRQGTPRAVPTDITGAPVVISVRTSNSPMISGVSAIPRGST</sequence>
<feature type="region of interest" description="Disordered" evidence="1">
    <location>
        <begin position="1"/>
        <end position="26"/>
    </location>
</feature>